<evidence type="ECO:0000259" key="6">
    <source>
        <dbReference type="PROSITE" id="PS51471"/>
    </source>
</evidence>
<evidence type="ECO:0000256" key="2">
    <source>
        <dbReference type="ARBA" id="ARBA00022723"/>
    </source>
</evidence>
<dbReference type="PANTHER" id="PTHR10869">
    <property type="entry name" value="PROLYL 4-HYDROXYLASE ALPHA SUBUNIT"/>
    <property type="match status" value="1"/>
</dbReference>
<dbReference type="PANTHER" id="PTHR10869:SF246">
    <property type="entry name" value="TRANSMEMBRANE PROLYL 4-HYDROXYLASE"/>
    <property type="match status" value="1"/>
</dbReference>
<keyword evidence="2" id="KW-0479">Metal-binding</keyword>
<reference evidence="7" key="1">
    <citation type="submission" date="2023-08" db="EMBL/GenBank/DDBJ databases">
        <title>Draft sequence of the Babesia gibsoni genome.</title>
        <authorList>
            <person name="Yamagishi J.Y."/>
            <person name="Xuan X.X."/>
        </authorList>
    </citation>
    <scope>NUCLEOTIDE SEQUENCE</scope>
    <source>
        <strain evidence="7">Azabu</strain>
    </source>
</reference>
<keyword evidence="4" id="KW-0560">Oxidoreductase</keyword>
<dbReference type="GO" id="GO:0005506">
    <property type="term" value="F:iron ion binding"/>
    <property type="evidence" value="ECO:0007669"/>
    <property type="project" value="InterPro"/>
</dbReference>
<dbReference type="PROSITE" id="PS51471">
    <property type="entry name" value="FE2OG_OXY"/>
    <property type="match status" value="1"/>
</dbReference>
<dbReference type="Proteomes" id="UP001230268">
    <property type="component" value="Unassembled WGS sequence"/>
</dbReference>
<evidence type="ECO:0000313" key="8">
    <source>
        <dbReference type="Proteomes" id="UP001230268"/>
    </source>
</evidence>
<evidence type="ECO:0000313" key="7">
    <source>
        <dbReference type="EMBL" id="KAK1442344.1"/>
    </source>
</evidence>
<feature type="domain" description="Fe2OG dioxygenase" evidence="6">
    <location>
        <begin position="159"/>
        <end position="253"/>
    </location>
</feature>
<evidence type="ECO:0000256" key="5">
    <source>
        <dbReference type="ARBA" id="ARBA00023004"/>
    </source>
</evidence>
<dbReference type="AlphaFoldDB" id="A0AAD8LK66"/>
<sequence length="259" mass="29417">MENERVITSLESMHIKDAEQSDDTCLADDYEDLEHVVFLSKESGCYNIRCFDETELIVENLVTGKKKTLAKLFISLEPHVSLILNILEPEWIEHMLKLGQTRWVSSQTSKGRASSHPDSYSTQLSRTRRSKSVVFQHAETEIIAQIEQRVALVAGVDVSYLENLVMVKYNPNDYFKEHHDGPFRSHTILLYLNDVEGGETVFPNLNMAVKPVANSGLYWRNTNDDGTANFAMIHAGTSPKKGTKYVVNCFFNVNQVRSQ</sequence>
<dbReference type="InterPro" id="IPR005123">
    <property type="entry name" value="Oxoglu/Fe-dep_dioxygenase_dom"/>
</dbReference>
<dbReference type="GO" id="GO:0005783">
    <property type="term" value="C:endoplasmic reticulum"/>
    <property type="evidence" value="ECO:0007669"/>
    <property type="project" value="TreeGrafter"/>
</dbReference>
<dbReference type="Pfam" id="PF13640">
    <property type="entry name" value="2OG-FeII_Oxy_3"/>
    <property type="match status" value="1"/>
</dbReference>
<organism evidence="7 8">
    <name type="scientific">Babesia gibsoni</name>
    <dbReference type="NCBI Taxonomy" id="33632"/>
    <lineage>
        <taxon>Eukaryota</taxon>
        <taxon>Sar</taxon>
        <taxon>Alveolata</taxon>
        <taxon>Apicomplexa</taxon>
        <taxon>Aconoidasida</taxon>
        <taxon>Piroplasmida</taxon>
        <taxon>Babesiidae</taxon>
        <taxon>Babesia</taxon>
    </lineage>
</organism>
<dbReference type="SMART" id="SM00702">
    <property type="entry name" value="P4Hc"/>
    <property type="match status" value="1"/>
</dbReference>
<dbReference type="InterPro" id="IPR045054">
    <property type="entry name" value="P4HA-like"/>
</dbReference>
<evidence type="ECO:0000256" key="1">
    <source>
        <dbReference type="ARBA" id="ARBA00001961"/>
    </source>
</evidence>
<keyword evidence="3" id="KW-0223">Dioxygenase</keyword>
<dbReference type="GO" id="GO:0031418">
    <property type="term" value="F:L-ascorbic acid binding"/>
    <property type="evidence" value="ECO:0007669"/>
    <property type="project" value="InterPro"/>
</dbReference>
<proteinExistence type="predicted"/>
<comment type="caution">
    <text evidence="7">The sequence shown here is derived from an EMBL/GenBank/DDBJ whole genome shotgun (WGS) entry which is preliminary data.</text>
</comment>
<protein>
    <submittedName>
        <fullName evidence="7">Prolyl 4-hydroxylase alpha subunit like protein</fullName>
    </submittedName>
</protein>
<dbReference type="InterPro" id="IPR006620">
    <property type="entry name" value="Pro_4_hyd_alph"/>
</dbReference>
<evidence type="ECO:0000256" key="3">
    <source>
        <dbReference type="ARBA" id="ARBA00022964"/>
    </source>
</evidence>
<dbReference type="GO" id="GO:0004656">
    <property type="term" value="F:procollagen-proline 4-dioxygenase activity"/>
    <property type="evidence" value="ECO:0007669"/>
    <property type="project" value="TreeGrafter"/>
</dbReference>
<keyword evidence="5" id="KW-0408">Iron</keyword>
<gene>
    <name evidence="7" type="ORF">BgAZ_403740</name>
</gene>
<keyword evidence="8" id="KW-1185">Reference proteome</keyword>
<evidence type="ECO:0000256" key="4">
    <source>
        <dbReference type="ARBA" id="ARBA00023002"/>
    </source>
</evidence>
<accession>A0AAD8LK66</accession>
<comment type="cofactor">
    <cofactor evidence="1">
        <name>L-ascorbate</name>
        <dbReference type="ChEBI" id="CHEBI:38290"/>
    </cofactor>
</comment>
<dbReference type="EMBL" id="JAVEPI010000004">
    <property type="protein sequence ID" value="KAK1442344.1"/>
    <property type="molecule type" value="Genomic_DNA"/>
</dbReference>
<name>A0AAD8LK66_BABGI</name>
<dbReference type="Gene3D" id="2.60.120.620">
    <property type="entry name" value="q2cbj1_9rhob like domain"/>
    <property type="match status" value="1"/>
</dbReference>
<dbReference type="InterPro" id="IPR044862">
    <property type="entry name" value="Pro_4_hyd_alph_FE2OG_OXY"/>
</dbReference>